<reference evidence="2 3" key="2">
    <citation type="journal article" date="2013" name="PLoS ONE">
        <title>INDIGO - INtegrated Data Warehouse of MIcrobial GenOmes with Examples from the Red Sea Extremophiles.</title>
        <authorList>
            <person name="Alam I."/>
            <person name="Antunes A."/>
            <person name="Kamau A.A."/>
            <person name="Ba Alawi W."/>
            <person name="Kalkatawi M."/>
            <person name="Stingl U."/>
            <person name="Bajic V.B."/>
        </authorList>
    </citation>
    <scope>NUCLEOTIDE SEQUENCE [LARGE SCALE GENOMIC DNA]</scope>
    <source>
        <strain evidence="2 3">SSD-17B</strain>
    </source>
</reference>
<dbReference type="STRING" id="1033810.HLPCO_002553"/>
<dbReference type="AlphaFoldDB" id="U2E991"/>
<keyword evidence="1" id="KW-0446">Lipid-binding</keyword>
<evidence type="ECO:0000313" key="3">
    <source>
        <dbReference type="Proteomes" id="UP000005707"/>
    </source>
</evidence>
<dbReference type="PANTHER" id="PTHR33434:SF2">
    <property type="entry name" value="FATTY ACID-BINDING PROTEIN TM_1468"/>
    <property type="match status" value="1"/>
</dbReference>
<dbReference type="GO" id="GO:0008289">
    <property type="term" value="F:lipid binding"/>
    <property type="evidence" value="ECO:0007669"/>
    <property type="project" value="UniProtKB-KW"/>
</dbReference>
<sequence>MATRKIAILTDSSSSLDYLDYDLDNMYMFRLPIFFGSQEYIDGETINLDEFYHKLETEEDIPTTSQPSLGQVVEMYEQLIKEGYTDIIHFPISKGLSGSYQSAFTAKSMIEDDINIEIVDIKTTAVILGYIVGESARLAKDGKSVEEIIEFATKHVESYNVRFMVEDLTYLVKNGRLSNASAFIGNMLKIKPILEFNNEGNIIGSQKIRTTKKAIKYIVEEMIKASNEQQKVLYFVSYSKDQEIRKKLEVEIESKGINLSQVLFCPLPSVIGAHIGNSLVAFGYFVTE</sequence>
<dbReference type="Proteomes" id="UP000005707">
    <property type="component" value="Unassembled WGS sequence"/>
</dbReference>
<evidence type="ECO:0000313" key="2">
    <source>
        <dbReference type="EMBL" id="ERJ11431.1"/>
    </source>
</evidence>
<dbReference type="OrthoDB" id="9775494at2"/>
<dbReference type="InterPro" id="IPR043168">
    <property type="entry name" value="DegV_C"/>
</dbReference>
<dbReference type="eggNOG" id="COG1307">
    <property type="taxonomic scope" value="Bacteria"/>
</dbReference>
<proteinExistence type="predicted"/>
<dbReference type="Gene3D" id="3.30.1180.10">
    <property type="match status" value="1"/>
</dbReference>
<dbReference type="FunCoup" id="U2E991">
    <property type="interactions" value="43"/>
</dbReference>
<evidence type="ECO:0000256" key="1">
    <source>
        <dbReference type="ARBA" id="ARBA00023121"/>
    </source>
</evidence>
<dbReference type="EMBL" id="AFNU02000011">
    <property type="protein sequence ID" value="ERJ11431.1"/>
    <property type="molecule type" value="Genomic_DNA"/>
</dbReference>
<dbReference type="NCBIfam" id="TIGR00762">
    <property type="entry name" value="DegV"/>
    <property type="match status" value="1"/>
</dbReference>
<comment type="caution">
    <text evidence="2">The sequence shown here is derived from an EMBL/GenBank/DDBJ whole genome shotgun (WGS) entry which is preliminary data.</text>
</comment>
<dbReference type="PANTHER" id="PTHR33434">
    <property type="entry name" value="DEGV DOMAIN-CONTAINING PROTEIN DR_1986-RELATED"/>
    <property type="match status" value="1"/>
</dbReference>
<protein>
    <submittedName>
        <fullName evidence="2">DegV family protein</fullName>
    </submittedName>
</protein>
<accession>U2E991</accession>
<dbReference type="PROSITE" id="PS51482">
    <property type="entry name" value="DEGV"/>
    <property type="match status" value="1"/>
</dbReference>
<organism evidence="2 3">
    <name type="scientific">Haloplasma contractile SSD-17B</name>
    <dbReference type="NCBI Taxonomy" id="1033810"/>
    <lineage>
        <taxon>Bacteria</taxon>
        <taxon>Bacillati</taxon>
        <taxon>Mycoplasmatota</taxon>
        <taxon>Mollicutes</taxon>
        <taxon>Haloplasmatales</taxon>
        <taxon>Haloplasmataceae</taxon>
        <taxon>Haloplasma</taxon>
    </lineage>
</organism>
<dbReference type="Pfam" id="PF02645">
    <property type="entry name" value="DegV"/>
    <property type="match status" value="1"/>
</dbReference>
<dbReference type="InterPro" id="IPR003797">
    <property type="entry name" value="DegV"/>
</dbReference>
<dbReference type="Gene3D" id="3.40.50.10170">
    <property type="match status" value="1"/>
</dbReference>
<dbReference type="SUPFAM" id="SSF82549">
    <property type="entry name" value="DAK1/DegV-like"/>
    <property type="match status" value="1"/>
</dbReference>
<name>U2E991_9MOLU</name>
<keyword evidence="3" id="KW-1185">Reference proteome</keyword>
<gene>
    <name evidence="2" type="ORF">HLPCO_002553</name>
</gene>
<dbReference type="InterPro" id="IPR050270">
    <property type="entry name" value="DegV_domain_contain"/>
</dbReference>
<dbReference type="InParanoid" id="U2E991"/>
<reference evidence="2 3" key="1">
    <citation type="journal article" date="2011" name="J. Bacteriol.">
        <title>Genome sequence of Haloplasma contractile, an unusual contractile bacterium from a deep-sea anoxic brine lake.</title>
        <authorList>
            <person name="Antunes A."/>
            <person name="Alam I."/>
            <person name="El Dorry H."/>
            <person name="Siam R."/>
            <person name="Robertson A."/>
            <person name="Bajic V.B."/>
            <person name="Stingl U."/>
        </authorList>
    </citation>
    <scope>NUCLEOTIDE SEQUENCE [LARGE SCALE GENOMIC DNA]</scope>
    <source>
        <strain evidence="2 3">SSD-17B</strain>
    </source>
</reference>
<dbReference type="RefSeq" id="WP_008826616.1">
    <property type="nucleotide sequence ID" value="NZ_AFNU02000011.1"/>
</dbReference>